<accession>A0A3R6CQH4</accession>
<evidence type="ECO:0000313" key="1">
    <source>
        <dbReference type="EMBL" id="RHE97087.1"/>
    </source>
</evidence>
<evidence type="ECO:0000313" key="2">
    <source>
        <dbReference type="Proteomes" id="UP000286271"/>
    </source>
</evidence>
<sequence length="414" mass="47095">MKKYTLMHKNFPVADLELDEASGAISTVGIVYEKERVPVGIPVKKNIINRAALNAWWKGRAIPASRMGIENALTKLHMSSTQMLLEKCLGLSLSDQYWVCPKNSGITWEQVNFFENTFSDDVGNILFDQTASGNPVSLMSPDNTSDGWLKKKWKIIDDKRCLIKGGSGATQQEPYNEVLASRIMDRLDIPHVKYSLLVEDDYPYSVCEDFITPETELISAWHLMQTSRKPNHISIYQHYINCCEENGVPEIRKALDQMIVLDYLLVNEDRHLNNFGVVRKAESLKYMCAAPIFDSGTSMWFDKPTAMIGDITKLVCKPFKNTHEEQIKLVSSFEWLAMEKLSGIEEEFREIVRGSLFVDEKRCDALCAALKNRVKMLEKVIHANQTVYTIDDYKNDVKENIAYSGSGGYKKGEM</sequence>
<gene>
    <name evidence="1" type="ORF">DW707_09830</name>
</gene>
<protein>
    <submittedName>
        <fullName evidence="1">Excisionase</fullName>
    </submittedName>
</protein>
<dbReference type="AlphaFoldDB" id="A0A3R6CQH4"/>
<dbReference type="Proteomes" id="UP000286271">
    <property type="component" value="Unassembled WGS sequence"/>
</dbReference>
<dbReference type="EMBL" id="QSKW01000014">
    <property type="protein sequence ID" value="RHE97087.1"/>
    <property type="molecule type" value="Genomic_DNA"/>
</dbReference>
<proteinExistence type="predicted"/>
<reference evidence="1 2" key="1">
    <citation type="submission" date="2018-08" db="EMBL/GenBank/DDBJ databases">
        <title>A genome reference for cultivated species of the human gut microbiota.</title>
        <authorList>
            <person name="Zou Y."/>
            <person name="Xue W."/>
            <person name="Luo G."/>
        </authorList>
    </citation>
    <scope>NUCLEOTIDE SEQUENCE [LARGE SCALE GENOMIC DNA]</scope>
    <source>
        <strain evidence="1 2">AM27-11</strain>
    </source>
</reference>
<dbReference type="RefSeq" id="WP_118930191.1">
    <property type="nucleotide sequence ID" value="NZ_DAWCXE010000003.1"/>
</dbReference>
<dbReference type="Gene3D" id="1.10.1070.20">
    <property type="match status" value="1"/>
</dbReference>
<organism evidence="1 2">
    <name type="scientific">Roseburia inulinivorans</name>
    <dbReference type="NCBI Taxonomy" id="360807"/>
    <lineage>
        <taxon>Bacteria</taxon>
        <taxon>Bacillati</taxon>
        <taxon>Bacillota</taxon>
        <taxon>Clostridia</taxon>
        <taxon>Lachnospirales</taxon>
        <taxon>Lachnospiraceae</taxon>
        <taxon>Roseburia</taxon>
    </lineage>
</organism>
<comment type="caution">
    <text evidence="1">The sequence shown here is derived from an EMBL/GenBank/DDBJ whole genome shotgun (WGS) entry which is preliminary data.</text>
</comment>
<name>A0A3R6CQH4_9FIRM</name>